<reference evidence="3" key="3">
    <citation type="submission" date="2021-03" db="EMBL/GenBank/DDBJ databases">
        <title>Genomic Encyclopedia of Type Strains, Phase IV (KMG-IV): sequencing the most valuable type-strain genomes for metagenomic binning, comparative biology and taxonomic classification.</title>
        <authorList>
            <person name="Goeker M."/>
        </authorList>
    </citation>
    <scope>NUCLEOTIDE SEQUENCE</scope>
    <source>
        <strain evidence="3">DSM 22443</strain>
    </source>
</reference>
<evidence type="ECO:0000256" key="1">
    <source>
        <dbReference type="SAM" id="Phobius"/>
    </source>
</evidence>
<dbReference type="EMBL" id="JAGGKO010000001">
    <property type="protein sequence ID" value="MBP1953181.1"/>
    <property type="molecule type" value="Genomic_DNA"/>
</dbReference>
<keyword evidence="1" id="KW-0812">Transmembrane</keyword>
<accession>A0A830FP30</accession>
<feature type="transmembrane region" description="Helical" evidence="1">
    <location>
        <begin position="270"/>
        <end position="291"/>
    </location>
</feature>
<name>A0A830FP30_9EURY</name>
<feature type="transmembrane region" description="Helical" evidence="1">
    <location>
        <begin position="407"/>
        <end position="431"/>
    </location>
</feature>
<reference evidence="2" key="1">
    <citation type="journal article" date="2014" name="Int. J. Syst. Evol. Microbiol.">
        <title>Complete genome sequence of Corynebacterium casei LMG S-19264T (=DSM 44701T), isolated from a smear-ripened cheese.</title>
        <authorList>
            <consortium name="US DOE Joint Genome Institute (JGI-PGF)"/>
            <person name="Walter F."/>
            <person name="Albersmeier A."/>
            <person name="Kalinowski J."/>
            <person name="Ruckert C."/>
        </authorList>
    </citation>
    <scope>NUCLEOTIDE SEQUENCE</scope>
    <source>
        <strain evidence="2">JCM 16108</strain>
    </source>
</reference>
<feature type="transmembrane region" description="Helical" evidence="1">
    <location>
        <begin position="437"/>
        <end position="456"/>
    </location>
</feature>
<feature type="transmembrane region" description="Helical" evidence="1">
    <location>
        <begin position="115"/>
        <end position="135"/>
    </location>
</feature>
<dbReference type="Proteomes" id="UP000765891">
    <property type="component" value="Unassembled WGS sequence"/>
</dbReference>
<protein>
    <recommendedName>
        <fullName evidence="5">ABC-2 type transport system permease protein</fullName>
    </recommendedName>
</protein>
<feature type="transmembrane region" description="Helical" evidence="1">
    <location>
        <begin position="205"/>
        <end position="226"/>
    </location>
</feature>
<feature type="transmembrane region" description="Helical" evidence="1">
    <location>
        <begin position="141"/>
        <end position="165"/>
    </location>
</feature>
<reference evidence="2" key="2">
    <citation type="submission" date="2020-09" db="EMBL/GenBank/DDBJ databases">
        <authorList>
            <person name="Sun Q."/>
            <person name="Ohkuma M."/>
        </authorList>
    </citation>
    <scope>NUCLEOTIDE SEQUENCE</scope>
    <source>
        <strain evidence="2">JCM 16108</strain>
    </source>
</reference>
<keyword evidence="1" id="KW-1133">Transmembrane helix</keyword>
<keyword evidence="1" id="KW-0472">Membrane</keyword>
<evidence type="ECO:0000313" key="2">
    <source>
        <dbReference type="EMBL" id="GGM67208.1"/>
    </source>
</evidence>
<feature type="transmembrane region" description="Helical" evidence="1">
    <location>
        <begin position="373"/>
        <end position="395"/>
    </location>
</feature>
<dbReference type="RefSeq" id="WP_188871823.1">
    <property type="nucleotide sequence ID" value="NZ_BMOO01000003.1"/>
</dbReference>
<feature type="transmembrane region" description="Helical" evidence="1">
    <location>
        <begin position="28"/>
        <end position="47"/>
    </location>
</feature>
<dbReference type="OrthoDB" id="107643at2157"/>
<dbReference type="AlphaFoldDB" id="A0A830FP30"/>
<sequence length="469" mass="48908">MSADRAVLAAMVREEWRLHSRLFGGRRFAAFPVFVALVGGLTAWALGTAGTGTATVVAGAHVLVALFGLQTGTVGLVGRDAMRGLLGETTLVVFSAHTLPLRQRRLLGLFLLKDVGYYAVLLLLPLAAAFAPLLPLARLPLLWLTLAWTFTLGLCATVAVVALATRDRPGKVVAALGAGAVVAAALAGLPVVAATPYALFVAPGFTSAVAAALPPLCLLCVAAFAYDPEHEPPARTADNAYRAWQRRVPAWDDPVFVKTMLDVSHSAGGYWKVLLSAGILVAVSAFLVSLAESVVGLGVLPGVAFGSVLGLTAFTTYNWLTQFDDPTTYATLPVDTAAVFDAKRRAFAVLGLPTGVAWYAVAALWQGATPLDFLAGLALCVGLQAYLFGLTVALAGLQPNEFLFDTVLFAAFTFGVAVPLVPVLVVGFVAAPLSTPLAGALVVAGLVLAGVGHVLYGRAVPRWRERARE</sequence>
<dbReference type="Proteomes" id="UP000614609">
    <property type="component" value="Unassembled WGS sequence"/>
</dbReference>
<dbReference type="EMBL" id="BMOO01000003">
    <property type="protein sequence ID" value="GGM67208.1"/>
    <property type="molecule type" value="Genomic_DNA"/>
</dbReference>
<feature type="transmembrane region" description="Helical" evidence="1">
    <location>
        <begin position="297"/>
        <end position="320"/>
    </location>
</feature>
<gene>
    <name evidence="2" type="ORF">GCM10009017_16740</name>
    <name evidence="3" type="ORF">J2752_000062</name>
</gene>
<evidence type="ECO:0000313" key="4">
    <source>
        <dbReference type="Proteomes" id="UP000614609"/>
    </source>
</evidence>
<comment type="caution">
    <text evidence="2">The sequence shown here is derived from an EMBL/GenBank/DDBJ whole genome shotgun (WGS) entry which is preliminary data.</text>
</comment>
<feature type="transmembrane region" description="Helical" evidence="1">
    <location>
        <begin position="172"/>
        <end position="199"/>
    </location>
</feature>
<keyword evidence="4" id="KW-1185">Reference proteome</keyword>
<feature type="transmembrane region" description="Helical" evidence="1">
    <location>
        <begin position="346"/>
        <end position="367"/>
    </location>
</feature>
<feature type="transmembrane region" description="Helical" evidence="1">
    <location>
        <begin position="53"/>
        <end position="77"/>
    </location>
</feature>
<organism evidence="2 4">
    <name type="scientific">Halarchaeum rubridurum</name>
    <dbReference type="NCBI Taxonomy" id="489911"/>
    <lineage>
        <taxon>Archaea</taxon>
        <taxon>Methanobacteriati</taxon>
        <taxon>Methanobacteriota</taxon>
        <taxon>Stenosarchaea group</taxon>
        <taxon>Halobacteria</taxon>
        <taxon>Halobacteriales</taxon>
        <taxon>Halobacteriaceae</taxon>
    </lineage>
</organism>
<evidence type="ECO:0008006" key="5">
    <source>
        <dbReference type="Google" id="ProtNLM"/>
    </source>
</evidence>
<evidence type="ECO:0000313" key="3">
    <source>
        <dbReference type="EMBL" id="MBP1953181.1"/>
    </source>
</evidence>
<proteinExistence type="predicted"/>